<protein>
    <submittedName>
        <fullName evidence="2">Uncharacterized protein</fullName>
    </submittedName>
</protein>
<evidence type="ECO:0000256" key="1">
    <source>
        <dbReference type="SAM" id="Phobius"/>
    </source>
</evidence>
<dbReference type="EMBL" id="CATQJA010002664">
    <property type="protein sequence ID" value="CAJ0582379.1"/>
    <property type="molecule type" value="Genomic_DNA"/>
</dbReference>
<feature type="transmembrane region" description="Helical" evidence="1">
    <location>
        <begin position="46"/>
        <end position="68"/>
    </location>
</feature>
<feature type="transmembrane region" description="Helical" evidence="1">
    <location>
        <begin position="239"/>
        <end position="258"/>
    </location>
</feature>
<comment type="caution">
    <text evidence="2">The sequence shown here is derived from an EMBL/GenBank/DDBJ whole genome shotgun (WGS) entry which is preliminary data.</text>
</comment>
<proteinExistence type="predicted"/>
<reference evidence="2" key="1">
    <citation type="submission" date="2023-06" db="EMBL/GenBank/DDBJ databases">
        <authorList>
            <person name="Delattre M."/>
        </authorList>
    </citation>
    <scope>NUCLEOTIDE SEQUENCE</scope>
    <source>
        <strain evidence="2">AF72</strain>
    </source>
</reference>
<dbReference type="Proteomes" id="UP001177023">
    <property type="component" value="Unassembled WGS sequence"/>
</dbReference>
<sequence>MGEPPVARPARFFASFQLLVKVCGLDLGNSILDWKSAKERGTKCQAIFFSITTATIVVILIMEVISIIQQESKTFTLPWFLLNVKLGLAIHGAASAIYMAIITCQGAFVQLEQRYAALPTPAPPNTQKKAIGLAFMFIFTICLMLVIVALAADDTSKWVKAGSPVSFDNLWGADPFVRIISGIFSTLSTIIFMLAFGATAGQLRFFNKELRGVLDEDCNYDRIVLMSEKQRELLSLSRFVYRTFGRLANVAALGAFIAHVDAMAINVGFRSFLTRGEIAEMIGLLIMTGVLLGILLQTPATVNELIQESADHVLHSAIWLNKDARLFPIATNMIERARAPEHKMQCLRFLRLNTETAHAVMFSLLFFGNILAILAALFAK</sequence>
<feature type="transmembrane region" description="Helical" evidence="1">
    <location>
        <begin position="130"/>
        <end position="152"/>
    </location>
</feature>
<accession>A0AA36G8Y2</accession>
<keyword evidence="1" id="KW-0472">Membrane</keyword>
<dbReference type="InterPro" id="IPR004950">
    <property type="entry name" value="DUF267_CAE_spp"/>
</dbReference>
<feature type="transmembrane region" description="Helical" evidence="1">
    <location>
        <begin position="357"/>
        <end position="379"/>
    </location>
</feature>
<feature type="transmembrane region" description="Helical" evidence="1">
    <location>
        <begin position="12"/>
        <end position="34"/>
    </location>
</feature>
<feature type="transmembrane region" description="Helical" evidence="1">
    <location>
        <begin position="278"/>
        <end position="296"/>
    </location>
</feature>
<feature type="transmembrane region" description="Helical" evidence="1">
    <location>
        <begin position="176"/>
        <end position="201"/>
    </location>
</feature>
<keyword evidence="3" id="KW-1185">Reference proteome</keyword>
<keyword evidence="1" id="KW-0812">Transmembrane</keyword>
<dbReference type="Pfam" id="PF03268">
    <property type="entry name" value="DUF267"/>
    <property type="match status" value="1"/>
</dbReference>
<keyword evidence="1" id="KW-1133">Transmembrane helix</keyword>
<dbReference type="PANTHER" id="PTHR31930:SF1">
    <property type="entry name" value="SERPENTINE RECEPTOR, CLASS R"/>
    <property type="match status" value="1"/>
</dbReference>
<evidence type="ECO:0000313" key="3">
    <source>
        <dbReference type="Proteomes" id="UP001177023"/>
    </source>
</evidence>
<dbReference type="PANTHER" id="PTHR31930">
    <property type="entry name" value="SERPENTINE RECEPTOR, CLASS R"/>
    <property type="match status" value="1"/>
</dbReference>
<organism evidence="2 3">
    <name type="scientific">Mesorhabditis spiculigera</name>
    <dbReference type="NCBI Taxonomy" id="96644"/>
    <lineage>
        <taxon>Eukaryota</taxon>
        <taxon>Metazoa</taxon>
        <taxon>Ecdysozoa</taxon>
        <taxon>Nematoda</taxon>
        <taxon>Chromadorea</taxon>
        <taxon>Rhabditida</taxon>
        <taxon>Rhabditina</taxon>
        <taxon>Rhabditomorpha</taxon>
        <taxon>Rhabditoidea</taxon>
        <taxon>Rhabditidae</taxon>
        <taxon>Mesorhabditinae</taxon>
        <taxon>Mesorhabditis</taxon>
    </lineage>
</organism>
<gene>
    <name evidence="2" type="ORF">MSPICULIGERA_LOCUS20515</name>
</gene>
<evidence type="ECO:0000313" key="2">
    <source>
        <dbReference type="EMBL" id="CAJ0582379.1"/>
    </source>
</evidence>
<dbReference type="AlphaFoldDB" id="A0AA36G8Y2"/>
<name>A0AA36G8Y2_9BILA</name>
<feature type="non-terminal residue" evidence="2">
    <location>
        <position position="380"/>
    </location>
</feature>
<feature type="transmembrane region" description="Helical" evidence="1">
    <location>
        <begin position="88"/>
        <end position="109"/>
    </location>
</feature>